<organism evidence="1 2">
    <name type="scientific">Naganishia adeliensis</name>
    <dbReference type="NCBI Taxonomy" id="92952"/>
    <lineage>
        <taxon>Eukaryota</taxon>
        <taxon>Fungi</taxon>
        <taxon>Dikarya</taxon>
        <taxon>Basidiomycota</taxon>
        <taxon>Agaricomycotina</taxon>
        <taxon>Tremellomycetes</taxon>
        <taxon>Filobasidiales</taxon>
        <taxon>Filobasidiaceae</taxon>
        <taxon>Naganishia</taxon>
    </lineage>
</organism>
<sequence>MTAVPSSNGPIYSNPVVSNEKPKLEDYPQLFSSLGLPAREDWAYNMRHGAQQISERFYLGSNDVARDPAKMQAMGVTHIVAVRDVQGYAYVRERFPDRFIYRSLDIPDNPNTIFIKDVVDTTQWMIQAIAQGGTIFAHCSTGIASSSLVAIAYLMVAYNLDPYAAYSHVQGRRYCASVSPEFEAILKAIMATQSAAAPAQVQAKRGMDEVE</sequence>
<dbReference type="EMBL" id="JASBWS010000012">
    <property type="protein sequence ID" value="KAJ9113550.1"/>
    <property type="molecule type" value="Genomic_DNA"/>
</dbReference>
<protein>
    <submittedName>
        <fullName evidence="1">Uncharacterized protein</fullName>
    </submittedName>
</protein>
<evidence type="ECO:0000313" key="2">
    <source>
        <dbReference type="Proteomes" id="UP001230649"/>
    </source>
</evidence>
<evidence type="ECO:0000313" key="1">
    <source>
        <dbReference type="EMBL" id="KAJ9113550.1"/>
    </source>
</evidence>
<keyword evidence="2" id="KW-1185">Reference proteome</keyword>
<comment type="caution">
    <text evidence="1">The sequence shown here is derived from an EMBL/GenBank/DDBJ whole genome shotgun (WGS) entry which is preliminary data.</text>
</comment>
<reference evidence="1" key="1">
    <citation type="submission" date="2023-04" db="EMBL/GenBank/DDBJ databases">
        <title>Draft Genome sequencing of Naganishia species isolated from polar environments using Oxford Nanopore Technology.</title>
        <authorList>
            <person name="Leo P."/>
            <person name="Venkateswaran K."/>
        </authorList>
    </citation>
    <scope>NUCLEOTIDE SEQUENCE</scope>
    <source>
        <strain evidence="1">MNA-CCFEE 5262</strain>
    </source>
</reference>
<name>A0ACC2WQV3_9TREE</name>
<accession>A0ACC2WQV3</accession>
<proteinExistence type="predicted"/>
<gene>
    <name evidence="1" type="ORF">QFC20_001901</name>
</gene>
<dbReference type="Proteomes" id="UP001230649">
    <property type="component" value="Unassembled WGS sequence"/>
</dbReference>